<dbReference type="EMBL" id="JBHRSS010000006">
    <property type="protein sequence ID" value="MFC3105040.1"/>
    <property type="molecule type" value="Genomic_DNA"/>
</dbReference>
<organism evidence="1 2">
    <name type="scientific">Salinisphaera aquimarina</name>
    <dbReference type="NCBI Taxonomy" id="2094031"/>
    <lineage>
        <taxon>Bacteria</taxon>
        <taxon>Pseudomonadati</taxon>
        <taxon>Pseudomonadota</taxon>
        <taxon>Gammaproteobacteria</taxon>
        <taxon>Salinisphaerales</taxon>
        <taxon>Salinisphaeraceae</taxon>
        <taxon>Salinisphaera</taxon>
    </lineage>
</organism>
<gene>
    <name evidence="1" type="ORF">ACFOSU_14255</name>
</gene>
<proteinExistence type="predicted"/>
<name>A0ABV7ETC6_9GAMM</name>
<evidence type="ECO:0000313" key="2">
    <source>
        <dbReference type="Proteomes" id="UP001595462"/>
    </source>
</evidence>
<keyword evidence="2" id="KW-1185">Reference proteome</keyword>
<comment type="caution">
    <text evidence="1">The sequence shown here is derived from an EMBL/GenBank/DDBJ whole genome shotgun (WGS) entry which is preliminary data.</text>
</comment>
<evidence type="ECO:0000313" key="1">
    <source>
        <dbReference type="EMBL" id="MFC3105040.1"/>
    </source>
</evidence>
<protein>
    <submittedName>
        <fullName evidence="1">Uncharacterized protein</fullName>
    </submittedName>
</protein>
<reference evidence="2" key="1">
    <citation type="journal article" date="2019" name="Int. J. Syst. Evol. Microbiol.">
        <title>The Global Catalogue of Microorganisms (GCM) 10K type strain sequencing project: providing services to taxonomists for standard genome sequencing and annotation.</title>
        <authorList>
            <consortium name="The Broad Institute Genomics Platform"/>
            <consortium name="The Broad Institute Genome Sequencing Center for Infectious Disease"/>
            <person name="Wu L."/>
            <person name="Ma J."/>
        </authorList>
    </citation>
    <scope>NUCLEOTIDE SEQUENCE [LARGE SCALE GENOMIC DNA]</scope>
    <source>
        <strain evidence="2">KCTC 52640</strain>
    </source>
</reference>
<sequence>MPWAAGTGAASGIAVLSPSDAHPAINVIAKMQKIDATLCMVVPVFIPVQPVTRISGEMQRSMPLTAPCSDYGTRTRSGHALLRKPLQTQRICPCSRR</sequence>
<dbReference type="Proteomes" id="UP001595462">
    <property type="component" value="Unassembled WGS sequence"/>
</dbReference>
<accession>A0ABV7ETC6</accession>